<evidence type="ECO:0000313" key="3">
    <source>
        <dbReference type="Proteomes" id="UP000318590"/>
    </source>
</evidence>
<name>A0A547Q675_9RHOB</name>
<sequence length="104" mass="11889">METQVENNLPADLRAEMAPERIGFRLGLLREYLGKSPSEMADSLDIPRTYWSRFERGRRPVSDTVAALLVSRFGVTLDFLMLGRWDKLPVDMADGMREILSKKS</sequence>
<dbReference type="CDD" id="cd00093">
    <property type="entry name" value="HTH_XRE"/>
    <property type="match status" value="1"/>
</dbReference>
<gene>
    <name evidence="2" type="ORF">FEV53_07510</name>
</gene>
<dbReference type="EMBL" id="VFSV01000009">
    <property type="protein sequence ID" value="TRD21887.1"/>
    <property type="molecule type" value="Genomic_DNA"/>
</dbReference>
<proteinExistence type="predicted"/>
<dbReference type="Pfam" id="PF13560">
    <property type="entry name" value="HTH_31"/>
    <property type="match status" value="1"/>
</dbReference>
<dbReference type="GO" id="GO:0003677">
    <property type="term" value="F:DNA binding"/>
    <property type="evidence" value="ECO:0007669"/>
    <property type="project" value="InterPro"/>
</dbReference>
<reference evidence="2 3" key="1">
    <citation type="submission" date="2019-06" db="EMBL/GenBank/DDBJ databases">
        <title>Paenimaribius caenipelagi gen. nov., sp. nov., isolated from a tidal flat.</title>
        <authorList>
            <person name="Yoon J.-H."/>
        </authorList>
    </citation>
    <scope>NUCLEOTIDE SEQUENCE [LARGE SCALE GENOMIC DNA]</scope>
    <source>
        <strain evidence="2 3">JBTF-M29</strain>
    </source>
</reference>
<dbReference type="AlphaFoldDB" id="A0A547Q675"/>
<dbReference type="PROSITE" id="PS50943">
    <property type="entry name" value="HTH_CROC1"/>
    <property type="match status" value="1"/>
</dbReference>
<comment type="caution">
    <text evidence="2">The sequence shown here is derived from an EMBL/GenBank/DDBJ whole genome shotgun (WGS) entry which is preliminary data.</text>
</comment>
<dbReference type="SUPFAM" id="SSF47413">
    <property type="entry name" value="lambda repressor-like DNA-binding domains"/>
    <property type="match status" value="1"/>
</dbReference>
<protein>
    <submittedName>
        <fullName evidence="2">Helix-turn-helix transcriptional regulator</fullName>
    </submittedName>
</protein>
<feature type="domain" description="HTH cro/C1-type" evidence="1">
    <location>
        <begin position="29"/>
        <end position="80"/>
    </location>
</feature>
<evidence type="ECO:0000259" key="1">
    <source>
        <dbReference type="PROSITE" id="PS50943"/>
    </source>
</evidence>
<evidence type="ECO:0000313" key="2">
    <source>
        <dbReference type="EMBL" id="TRD21887.1"/>
    </source>
</evidence>
<dbReference type="OrthoDB" id="7868134at2"/>
<dbReference type="InterPro" id="IPR010982">
    <property type="entry name" value="Lambda_DNA-bd_dom_sf"/>
</dbReference>
<dbReference type="SMART" id="SM00530">
    <property type="entry name" value="HTH_XRE"/>
    <property type="match status" value="1"/>
</dbReference>
<accession>A0A547Q675</accession>
<dbReference type="InterPro" id="IPR001387">
    <property type="entry name" value="Cro/C1-type_HTH"/>
</dbReference>
<keyword evidence="3" id="KW-1185">Reference proteome</keyword>
<dbReference type="Proteomes" id="UP000318590">
    <property type="component" value="Unassembled WGS sequence"/>
</dbReference>
<dbReference type="Gene3D" id="1.10.260.40">
    <property type="entry name" value="lambda repressor-like DNA-binding domains"/>
    <property type="match status" value="1"/>
</dbReference>
<organism evidence="2 3">
    <name type="scientific">Palleronia caenipelagi</name>
    <dbReference type="NCBI Taxonomy" id="2489174"/>
    <lineage>
        <taxon>Bacteria</taxon>
        <taxon>Pseudomonadati</taxon>
        <taxon>Pseudomonadota</taxon>
        <taxon>Alphaproteobacteria</taxon>
        <taxon>Rhodobacterales</taxon>
        <taxon>Roseobacteraceae</taxon>
        <taxon>Palleronia</taxon>
    </lineage>
</organism>
<dbReference type="RefSeq" id="WP_142834192.1">
    <property type="nucleotide sequence ID" value="NZ_VFSV01000009.1"/>
</dbReference>